<dbReference type="EC" id="3.5.1.4" evidence="3"/>
<dbReference type="OrthoDB" id="182039at2"/>
<accession>A0A1H6JI34</accession>
<dbReference type="Pfam" id="PF01425">
    <property type="entry name" value="Amidase"/>
    <property type="match status" value="1"/>
</dbReference>
<evidence type="ECO:0000256" key="1">
    <source>
        <dbReference type="ARBA" id="ARBA00001311"/>
    </source>
</evidence>
<organism evidence="5 6">
    <name type="scientific">Mycolicibacterium rutilum</name>
    <name type="common">Mycobacterium rutilum</name>
    <dbReference type="NCBI Taxonomy" id="370526"/>
    <lineage>
        <taxon>Bacteria</taxon>
        <taxon>Bacillati</taxon>
        <taxon>Actinomycetota</taxon>
        <taxon>Actinomycetes</taxon>
        <taxon>Mycobacteriales</taxon>
        <taxon>Mycobacteriaceae</taxon>
        <taxon>Mycolicibacterium</taxon>
    </lineage>
</organism>
<evidence type="ECO:0000259" key="4">
    <source>
        <dbReference type="Pfam" id="PF01425"/>
    </source>
</evidence>
<keyword evidence="5" id="KW-0808">Transferase</keyword>
<dbReference type="GO" id="GO:0004040">
    <property type="term" value="F:amidase activity"/>
    <property type="evidence" value="ECO:0007669"/>
    <property type="project" value="UniProtKB-EC"/>
</dbReference>
<dbReference type="AlphaFoldDB" id="A0A1H6JI34"/>
<feature type="domain" description="Amidase" evidence="4">
    <location>
        <begin position="21"/>
        <end position="442"/>
    </location>
</feature>
<dbReference type="Gene3D" id="3.90.1300.10">
    <property type="entry name" value="Amidase signature (AS) domain"/>
    <property type="match status" value="1"/>
</dbReference>
<dbReference type="PANTHER" id="PTHR11895:SF7">
    <property type="entry name" value="GLUTAMYL-TRNA(GLN) AMIDOTRANSFERASE SUBUNIT A, MITOCHONDRIAL"/>
    <property type="match status" value="1"/>
</dbReference>
<dbReference type="Proteomes" id="UP000182915">
    <property type="component" value="Chromosome I"/>
</dbReference>
<dbReference type="PANTHER" id="PTHR11895">
    <property type="entry name" value="TRANSAMIDASE"/>
    <property type="match status" value="1"/>
</dbReference>
<reference evidence="6" key="1">
    <citation type="submission" date="2016-10" db="EMBL/GenBank/DDBJ databases">
        <authorList>
            <person name="Varghese N."/>
            <person name="Submissions S."/>
        </authorList>
    </citation>
    <scope>NUCLEOTIDE SEQUENCE [LARGE SCALE GENOMIC DNA]</scope>
    <source>
        <strain evidence="6">DSM 45405</strain>
    </source>
</reference>
<comment type="catalytic activity">
    <reaction evidence="1">
        <text>a monocarboxylic acid amide + H2O = a monocarboxylate + NH4(+)</text>
        <dbReference type="Rhea" id="RHEA:12020"/>
        <dbReference type="ChEBI" id="CHEBI:15377"/>
        <dbReference type="ChEBI" id="CHEBI:28938"/>
        <dbReference type="ChEBI" id="CHEBI:35757"/>
        <dbReference type="ChEBI" id="CHEBI:83628"/>
        <dbReference type="EC" id="3.5.1.4"/>
    </reaction>
</comment>
<dbReference type="InterPro" id="IPR000120">
    <property type="entry name" value="Amidase"/>
</dbReference>
<protein>
    <recommendedName>
        <fullName evidence="3">amidase</fullName>
        <ecNumber evidence="3">3.5.1.4</ecNumber>
    </recommendedName>
</protein>
<dbReference type="PROSITE" id="PS00571">
    <property type="entry name" value="AMIDASES"/>
    <property type="match status" value="1"/>
</dbReference>
<dbReference type="NCBIfam" id="NF004815">
    <property type="entry name" value="PRK06169.1"/>
    <property type="match status" value="1"/>
</dbReference>
<dbReference type="InterPro" id="IPR023631">
    <property type="entry name" value="Amidase_dom"/>
</dbReference>
<keyword evidence="6" id="KW-1185">Reference proteome</keyword>
<name>A0A1H6JI34_MYCRU</name>
<evidence type="ECO:0000313" key="6">
    <source>
        <dbReference type="Proteomes" id="UP000182915"/>
    </source>
</evidence>
<dbReference type="STRING" id="370526.SAMN04489835_1813"/>
<evidence type="ECO:0000313" key="5">
    <source>
        <dbReference type="EMBL" id="SEH59412.1"/>
    </source>
</evidence>
<dbReference type="RefSeq" id="WP_083406847.1">
    <property type="nucleotide sequence ID" value="NZ_LT629971.1"/>
</dbReference>
<dbReference type="InterPro" id="IPR020556">
    <property type="entry name" value="Amidase_CS"/>
</dbReference>
<evidence type="ECO:0000256" key="2">
    <source>
        <dbReference type="ARBA" id="ARBA00009199"/>
    </source>
</evidence>
<dbReference type="SUPFAM" id="SSF75304">
    <property type="entry name" value="Amidase signature (AS) enzymes"/>
    <property type="match status" value="1"/>
</dbReference>
<comment type="similarity">
    <text evidence="2">Belongs to the amidase family.</text>
</comment>
<gene>
    <name evidence="5" type="ORF">SAMN04489835_1813</name>
</gene>
<evidence type="ECO:0000256" key="3">
    <source>
        <dbReference type="ARBA" id="ARBA00012922"/>
    </source>
</evidence>
<dbReference type="EMBL" id="LT629971">
    <property type="protein sequence ID" value="SEH59412.1"/>
    <property type="molecule type" value="Genomic_DNA"/>
</dbReference>
<dbReference type="InterPro" id="IPR036928">
    <property type="entry name" value="AS_sf"/>
</dbReference>
<dbReference type="GO" id="GO:0016740">
    <property type="term" value="F:transferase activity"/>
    <property type="evidence" value="ECO:0007669"/>
    <property type="project" value="UniProtKB-KW"/>
</dbReference>
<sequence>MIPTAAELVQGYRTRTISPVEATREALAAIDAYDGAVNAYVLVDPEGALAAARASEKRWLAGEPLGPGDGMPTSIKDALWTRSWPTLRGSWLIDEAGPWDEDAPCTARLRETGAVLLGKTTTPEYSWKGVTDSPRFGVTGNPWDPTKTAGGSSGGSAAAVGLGMGVWSVGTDAGGSVRIPAGFTGTVALKPTYGLIPHYPPSPFGTLAHPGPMTRTVADTAALMDVITGFDARDWSAMPTPRSSFLAGLDDGVAGLRVAFSSNFGFVRNDPEVDAAVRAAVTVLSDAGASVEEIDPGFADPVDAFHVLWFSGAAKVLQAYGEAVDDRVDAGLRRIAAAGASLTASDYLDATAVRMQLGQVMGRFHQHYDVLITPTLPMPAFTAGRDVPEGWPSPDWATWTPYTYPFNMTQQPALSVPCGFTAAGLPIGLQIVGPRHADALVLRVGQSYETATDWRRRTPALTAQGVR</sequence>
<proteinExistence type="inferred from homology"/>